<evidence type="ECO:0000256" key="1">
    <source>
        <dbReference type="ARBA" id="ARBA00013258"/>
    </source>
</evidence>
<name>A0ABP6NLQ0_9ACTN</name>
<sequence length="327" mass="35088">MTLAYVLDGGMNDQPGAGTELYELFPSVQRTYARIADWTGLDVQRIFHEQREPGQEHRQGVGAIRQAAAVLGIADVLAEEYGITPTAVCGLSFGALVAASLAGSVERQDLFTFLMRLREVPGPSPDSPRQAVAMLRIPVDTDPGAFVADVPDVHLSADLGRVSTGNERMVLLGGYRSALETFGATLPPGALHIAEEHGSAFHSPLQRHITDFLAPTLDAITFRDPRVPVHSCMERKALTTGEEIRDLFRRNPTDPVSVPHMIGGLEDAGTQLGLVLGPAAFGTFQNADFPVVHVESPDHVFEAMTAVYDFGIDLPPVEPTSSETVAG</sequence>
<keyword evidence="7" id="KW-1185">Reference proteome</keyword>
<accession>A0ABP6NLQ0</accession>
<evidence type="ECO:0000256" key="3">
    <source>
        <dbReference type="ARBA" id="ARBA00023315"/>
    </source>
</evidence>
<evidence type="ECO:0000313" key="6">
    <source>
        <dbReference type="EMBL" id="GAA3152072.1"/>
    </source>
</evidence>
<evidence type="ECO:0000256" key="4">
    <source>
        <dbReference type="ARBA" id="ARBA00048462"/>
    </source>
</evidence>
<comment type="catalytic activity">
    <reaction evidence="4">
        <text>holo-[ACP] + malonyl-CoA = malonyl-[ACP] + CoA</text>
        <dbReference type="Rhea" id="RHEA:41792"/>
        <dbReference type="Rhea" id="RHEA-COMP:9623"/>
        <dbReference type="Rhea" id="RHEA-COMP:9685"/>
        <dbReference type="ChEBI" id="CHEBI:57287"/>
        <dbReference type="ChEBI" id="CHEBI:57384"/>
        <dbReference type="ChEBI" id="CHEBI:64479"/>
        <dbReference type="ChEBI" id="CHEBI:78449"/>
        <dbReference type="EC" id="2.3.1.39"/>
    </reaction>
</comment>
<dbReference type="Proteomes" id="UP001500893">
    <property type="component" value="Unassembled WGS sequence"/>
</dbReference>
<dbReference type="SMART" id="SM00827">
    <property type="entry name" value="PKS_AT"/>
    <property type="match status" value="1"/>
</dbReference>
<dbReference type="InterPro" id="IPR016035">
    <property type="entry name" value="Acyl_Trfase/lysoPLipase"/>
</dbReference>
<organism evidence="6 7">
    <name type="scientific">Streptomyces rameus</name>
    <dbReference type="NCBI Taxonomy" id="68261"/>
    <lineage>
        <taxon>Bacteria</taxon>
        <taxon>Bacillati</taxon>
        <taxon>Actinomycetota</taxon>
        <taxon>Actinomycetes</taxon>
        <taxon>Kitasatosporales</taxon>
        <taxon>Streptomycetaceae</taxon>
        <taxon>Streptomyces</taxon>
    </lineage>
</organism>
<dbReference type="PANTHER" id="PTHR42681">
    <property type="entry name" value="MALONYL-COA-ACYL CARRIER PROTEIN TRANSACYLASE, MITOCHONDRIAL"/>
    <property type="match status" value="1"/>
</dbReference>
<evidence type="ECO:0000313" key="7">
    <source>
        <dbReference type="Proteomes" id="UP001500893"/>
    </source>
</evidence>
<dbReference type="Gene3D" id="3.30.70.250">
    <property type="entry name" value="Malonyl-CoA ACP transacylase, ACP-binding"/>
    <property type="match status" value="1"/>
</dbReference>
<dbReference type="InterPro" id="IPR001227">
    <property type="entry name" value="Ac_transferase_dom_sf"/>
</dbReference>
<dbReference type="SUPFAM" id="SSF52151">
    <property type="entry name" value="FabD/lysophospholipase-like"/>
    <property type="match status" value="1"/>
</dbReference>
<dbReference type="InterPro" id="IPR050858">
    <property type="entry name" value="Mal-CoA-ACP_Trans/PKS_FabD"/>
</dbReference>
<proteinExistence type="predicted"/>
<evidence type="ECO:0000259" key="5">
    <source>
        <dbReference type="SMART" id="SM00827"/>
    </source>
</evidence>
<feature type="domain" description="Malonyl-CoA:ACP transacylase (MAT)" evidence="5">
    <location>
        <begin position="15"/>
        <end position="299"/>
    </location>
</feature>
<dbReference type="Gene3D" id="3.40.366.10">
    <property type="entry name" value="Malonyl-Coenzyme A Acyl Carrier Protein, domain 2"/>
    <property type="match status" value="1"/>
</dbReference>
<dbReference type="InterPro" id="IPR014043">
    <property type="entry name" value="Acyl_transferase_dom"/>
</dbReference>
<reference evidence="7" key="1">
    <citation type="journal article" date="2019" name="Int. J. Syst. Evol. Microbiol.">
        <title>The Global Catalogue of Microorganisms (GCM) 10K type strain sequencing project: providing services to taxonomists for standard genome sequencing and annotation.</title>
        <authorList>
            <consortium name="The Broad Institute Genomics Platform"/>
            <consortium name="The Broad Institute Genome Sequencing Center for Infectious Disease"/>
            <person name="Wu L."/>
            <person name="Ma J."/>
        </authorList>
    </citation>
    <scope>NUCLEOTIDE SEQUENCE [LARGE SCALE GENOMIC DNA]</scope>
    <source>
        <strain evidence="7">JCM 11574</strain>
    </source>
</reference>
<dbReference type="EMBL" id="BAAAVM010000065">
    <property type="protein sequence ID" value="GAA3152072.1"/>
    <property type="molecule type" value="Genomic_DNA"/>
</dbReference>
<comment type="caution">
    <text evidence="6">The sequence shown here is derived from an EMBL/GenBank/DDBJ whole genome shotgun (WGS) entry which is preliminary data.</text>
</comment>
<gene>
    <name evidence="6" type="ORF">GCM10010521_44710</name>
</gene>
<keyword evidence="2" id="KW-0808">Transferase</keyword>
<dbReference type="EC" id="2.3.1.39" evidence="1"/>
<keyword evidence="3" id="KW-0012">Acyltransferase</keyword>
<dbReference type="PANTHER" id="PTHR42681:SF1">
    <property type="entry name" value="MALONYL-COA-ACYL CARRIER PROTEIN TRANSACYLASE, MITOCHONDRIAL"/>
    <property type="match status" value="1"/>
</dbReference>
<evidence type="ECO:0000256" key="2">
    <source>
        <dbReference type="ARBA" id="ARBA00022679"/>
    </source>
</evidence>
<protein>
    <recommendedName>
        <fullName evidence="1">[acyl-carrier-protein] S-malonyltransferase</fullName>
        <ecNumber evidence="1">2.3.1.39</ecNumber>
    </recommendedName>
</protein>